<comment type="similarity">
    <text evidence="2">Belongs to the FAD-binding oxidoreductase/transferase type 4 family.</text>
</comment>
<feature type="domain" description="FAD-binding oxidoreductase/transferase type 4 C-terminal" evidence="7">
    <location>
        <begin position="694"/>
        <end position="744"/>
    </location>
</feature>
<dbReference type="AlphaFoldDB" id="A0A7N2R7P9"/>
<evidence type="ECO:0000256" key="2">
    <source>
        <dbReference type="ARBA" id="ARBA00008000"/>
    </source>
</evidence>
<keyword evidence="5" id="KW-0560">Oxidoreductase</keyword>
<dbReference type="InterPro" id="IPR016164">
    <property type="entry name" value="FAD-linked_Oxase-like_C"/>
</dbReference>
<feature type="domain" description="FAD-binding oxidoreductase/transferase type 4 C-terminal" evidence="7">
    <location>
        <begin position="838"/>
        <end position="936"/>
    </location>
</feature>
<dbReference type="Gene3D" id="3.30.70.2740">
    <property type="match status" value="1"/>
</dbReference>
<evidence type="ECO:0000256" key="4">
    <source>
        <dbReference type="ARBA" id="ARBA00022827"/>
    </source>
</evidence>
<dbReference type="Pfam" id="PF24925">
    <property type="entry name" value="DUF7746"/>
    <property type="match status" value="1"/>
</dbReference>
<feature type="region of interest" description="Disordered" evidence="6">
    <location>
        <begin position="304"/>
        <end position="339"/>
    </location>
</feature>
<evidence type="ECO:0000256" key="3">
    <source>
        <dbReference type="ARBA" id="ARBA00022630"/>
    </source>
</evidence>
<feature type="compositionally biased region" description="Polar residues" evidence="6">
    <location>
        <begin position="320"/>
        <end position="339"/>
    </location>
</feature>
<dbReference type="Pfam" id="PF02913">
    <property type="entry name" value="FAD-oxidase_C"/>
    <property type="match status" value="2"/>
</dbReference>
<dbReference type="GO" id="GO:0050660">
    <property type="term" value="F:flavin adenine dinucleotide binding"/>
    <property type="evidence" value="ECO:0007669"/>
    <property type="project" value="InterPro"/>
</dbReference>
<name>A0A7N2R7P9_QUELO</name>
<dbReference type="PANTHER" id="PTHR11748">
    <property type="entry name" value="D-LACTATE DEHYDROGENASE"/>
    <property type="match status" value="1"/>
</dbReference>
<dbReference type="Proteomes" id="UP000594261">
    <property type="component" value="Chromosome 7"/>
</dbReference>
<dbReference type="SUPFAM" id="SSF55103">
    <property type="entry name" value="FAD-linked oxidases, C-terminal domain"/>
    <property type="match status" value="2"/>
</dbReference>
<comment type="cofactor">
    <cofactor evidence="1">
        <name>FAD</name>
        <dbReference type="ChEBI" id="CHEBI:57692"/>
    </cofactor>
</comment>
<dbReference type="EMBL" id="LRBV02000007">
    <property type="status" value="NOT_ANNOTATED_CDS"/>
    <property type="molecule type" value="Genomic_DNA"/>
</dbReference>
<feature type="domain" description="DUF7588" evidence="8">
    <location>
        <begin position="360"/>
        <end position="421"/>
    </location>
</feature>
<dbReference type="GO" id="GO:0005739">
    <property type="term" value="C:mitochondrion"/>
    <property type="evidence" value="ECO:0007669"/>
    <property type="project" value="TreeGrafter"/>
</dbReference>
<reference evidence="10 11" key="1">
    <citation type="journal article" date="2016" name="G3 (Bethesda)">
        <title>First Draft Assembly and Annotation of the Genome of a California Endemic Oak Quercus lobata Nee (Fagaceae).</title>
        <authorList>
            <person name="Sork V.L."/>
            <person name="Fitz-Gibbon S.T."/>
            <person name="Puiu D."/>
            <person name="Crepeau M."/>
            <person name="Gugger P.F."/>
            <person name="Sherman R."/>
            <person name="Stevens K."/>
            <person name="Langley C.H."/>
            <person name="Pellegrini M."/>
            <person name="Salzberg S.L."/>
        </authorList>
    </citation>
    <scope>NUCLEOTIDE SEQUENCE [LARGE SCALE GENOMIC DNA]</scope>
    <source>
        <strain evidence="10 11">cv. SW786</strain>
    </source>
</reference>
<evidence type="ECO:0000256" key="5">
    <source>
        <dbReference type="ARBA" id="ARBA00023002"/>
    </source>
</evidence>
<feature type="region of interest" description="Disordered" evidence="6">
    <location>
        <begin position="563"/>
        <end position="582"/>
    </location>
</feature>
<dbReference type="GO" id="GO:1903457">
    <property type="term" value="P:lactate catabolic process"/>
    <property type="evidence" value="ECO:0007669"/>
    <property type="project" value="TreeGrafter"/>
</dbReference>
<evidence type="ECO:0008006" key="12">
    <source>
        <dbReference type="Google" id="ProtNLM"/>
    </source>
</evidence>
<keyword evidence="11" id="KW-1185">Reference proteome</keyword>
<evidence type="ECO:0000313" key="10">
    <source>
        <dbReference type="EnsemblPlants" id="QL07p026138:mrna"/>
    </source>
</evidence>
<dbReference type="GO" id="GO:0008720">
    <property type="term" value="F:D-lactate dehydrogenase (NAD+) activity"/>
    <property type="evidence" value="ECO:0007669"/>
    <property type="project" value="TreeGrafter"/>
</dbReference>
<protein>
    <recommendedName>
        <fullName evidence="12">FAD-linked oxidase C-terminal domain-containing protein</fullName>
    </recommendedName>
</protein>
<reference evidence="10" key="2">
    <citation type="submission" date="2021-01" db="UniProtKB">
        <authorList>
            <consortium name="EnsemblPlants"/>
        </authorList>
    </citation>
    <scope>IDENTIFICATION</scope>
</reference>
<evidence type="ECO:0000313" key="11">
    <source>
        <dbReference type="Proteomes" id="UP000594261"/>
    </source>
</evidence>
<organism evidence="10 11">
    <name type="scientific">Quercus lobata</name>
    <name type="common">Valley oak</name>
    <dbReference type="NCBI Taxonomy" id="97700"/>
    <lineage>
        <taxon>Eukaryota</taxon>
        <taxon>Viridiplantae</taxon>
        <taxon>Streptophyta</taxon>
        <taxon>Embryophyta</taxon>
        <taxon>Tracheophyta</taxon>
        <taxon>Spermatophyta</taxon>
        <taxon>Magnoliopsida</taxon>
        <taxon>eudicotyledons</taxon>
        <taxon>Gunneridae</taxon>
        <taxon>Pentapetalae</taxon>
        <taxon>rosids</taxon>
        <taxon>fabids</taxon>
        <taxon>Fagales</taxon>
        <taxon>Fagaceae</taxon>
        <taxon>Quercus</taxon>
    </lineage>
</organism>
<evidence type="ECO:0000259" key="9">
    <source>
        <dbReference type="Pfam" id="PF24925"/>
    </source>
</evidence>
<dbReference type="GO" id="GO:0004458">
    <property type="term" value="F:D-lactate dehydrogenase (cytochrome) activity"/>
    <property type="evidence" value="ECO:0007669"/>
    <property type="project" value="TreeGrafter"/>
</dbReference>
<dbReference type="Pfam" id="PF24496">
    <property type="entry name" value="DUF7588"/>
    <property type="match status" value="1"/>
</dbReference>
<dbReference type="Gramene" id="QL07p026138:mrna">
    <property type="protein sequence ID" value="QL07p026138:mrna"/>
    <property type="gene ID" value="QL07p026138"/>
</dbReference>
<keyword evidence="4" id="KW-0274">FAD</keyword>
<feature type="compositionally biased region" description="Basic and acidic residues" evidence="6">
    <location>
        <begin position="791"/>
        <end position="808"/>
    </location>
</feature>
<dbReference type="PANTHER" id="PTHR11748:SF111">
    <property type="entry name" value="D-LACTATE DEHYDROGENASE, MITOCHONDRIAL-RELATED"/>
    <property type="match status" value="1"/>
</dbReference>
<evidence type="ECO:0000256" key="6">
    <source>
        <dbReference type="SAM" id="MobiDB-lite"/>
    </source>
</evidence>
<feature type="domain" description="DUF7746" evidence="9">
    <location>
        <begin position="658"/>
        <end position="684"/>
    </location>
</feature>
<dbReference type="EnsemblPlants" id="QL07p026138:mrna">
    <property type="protein sequence ID" value="QL07p026138:mrna"/>
    <property type="gene ID" value="QL07p026138"/>
</dbReference>
<evidence type="ECO:0000259" key="7">
    <source>
        <dbReference type="Pfam" id="PF02913"/>
    </source>
</evidence>
<dbReference type="InParanoid" id="A0A7N2R7P9"/>
<evidence type="ECO:0000259" key="8">
    <source>
        <dbReference type="Pfam" id="PF24496"/>
    </source>
</evidence>
<accession>A0A7N2R7P9</accession>
<dbReference type="FunFam" id="3.30.70.2740:FF:000001">
    <property type="entry name" value="D-lactate dehydrogenase mitochondrial"/>
    <property type="match status" value="1"/>
</dbReference>
<keyword evidence="3" id="KW-0285">Flavoprotein</keyword>
<dbReference type="InterPro" id="IPR004113">
    <property type="entry name" value="FAD-bd_oxidored_4_C"/>
</dbReference>
<feature type="region of interest" description="Disordered" evidence="6">
    <location>
        <begin position="263"/>
        <end position="287"/>
    </location>
</feature>
<dbReference type="InterPro" id="IPR056648">
    <property type="entry name" value="DUF7746"/>
</dbReference>
<feature type="region of interest" description="Disordered" evidence="6">
    <location>
        <begin position="789"/>
        <end position="813"/>
    </location>
</feature>
<proteinExistence type="inferred from homology"/>
<dbReference type="InterPro" id="IPR056010">
    <property type="entry name" value="DUF7588"/>
</dbReference>
<evidence type="ECO:0000256" key="1">
    <source>
        <dbReference type="ARBA" id="ARBA00001974"/>
    </source>
</evidence>
<sequence>MDRITTMGTDYARISLKTQNQLRSTVANLPTDIQARILGSKAMSESCDKWFTHFKLMVTTHFPVYGEESDDIETDFIQLIWNEYFGSSHRIIQQVVTKIKSPFVSIRCWSTLPQWDSNNWMSVQLAHHLVLINGYTHNDPWYEGDSYLSYVDPYALTGCWKDYFNNELLDVTSELWKDYHFAGNTGRISVFTTKPYSEAFTTQRLDFVDPEQLQDAPEQLQKPQDHLCNPVTIPGTVPAPAKLPTSYYLPTVQNTVQNYYSEKDRPASQCSSFRTRAPFPTSRRDLDPQFQGVKIHSQVSTPCYTAKQDSVADQEEDSTSQDSLKPPSSSGTNMRNPIQQETEYNYQLLVLRKEFTHDMDALTKDFESERNRVKREAYRANHTREQKQEVLEKWKLFMKEVSSDYTFFEYFEKHFKWHKKTCVITKTNWKLLPDKDAPSSSKPEVVRSSHPPQTAILFNHHGTENIVASPFKFATPEEKVVKKVIEQNNYTNQCLGVIGKQLDRIEDRIDNKVILQPGNPSKPIQSLEKPLVKLPTTRQASLRPKDQSALEIVAQKFEEFVKKEPITPSPNTTSTSREQPRDNWLITLEAHTATSSSSRTSSDNEKEIEHLEDQFRGLQIKRLYQPQVNPTSLTKNWYPRPTSPDLQYEERTTQFTVSSGKLYEWNIDGLSEQEILNKIQHITMNQHDLMIVVFKSVLTTEIDAIREAYAREQTQIVQKIAAEHNGSDFVFAEDPEAKKELWKVVVTQLMFIVNKAQFNPVNTRCGTHHTLTHRAVHRKTWVAGSELRNTGSERRKTKDGRIEAKEHQNVTGSRRISPDLVQNLLYFAREDNCFGSGRVSRIRKEALWACFAMEPNFEAMISDVCVPLSHLAELISRSKQELDASPLVCTVIAHAGDGNFHTVILFDPNIEEHRREAERLNKFMVLTALSMEGMLSNL</sequence>